<dbReference type="OrthoDB" id="8775233at2"/>
<proteinExistence type="predicted"/>
<feature type="compositionally biased region" description="Low complexity" evidence="1">
    <location>
        <begin position="177"/>
        <end position="188"/>
    </location>
</feature>
<dbReference type="Proteomes" id="UP000237839">
    <property type="component" value="Unassembled WGS sequence"/>
</dbReference>
<gene>
    <name evidence="3" type="ORF">S2091_0866</name>
</gene>
<dbReference type="AlphaFoldDB" id="A0A2S9H2M9"/>
<evidence type="ECO:0000313" key="4">
    <source>
        <dbReference type="Proteomes" id="UP000237839"/>
    </source>
</evidence>
<feature type="signal peptide" evidence="2">
    <location>
        <begin position="1"/>
        <end position="25"/>
    </location>
</feature>
<feature type="chain" id="PRO_5015580103" description="Lipoprotein" evidence="2">
    <location>
        <begin position="26"/>
        <end position="201"/>
    </location>
</feature>
<dbReference type="EMBL" id="PUGF01000003">
    <property type="protein sequence ID" value="PRC94245.1"/>
    <property type="molecule type" value="Genomic_DNA"/>
</dbReference>
<keyword evidence="4" id="KW-1185">Reference proteome</keyword>
<evidence type="ECO:0000256" key="2">
    <source>
        <dbReference type="SAM" id="SignalP"/>
    </source>
</evidence>
<feature type="region of interest" description="Disordered" evidence="1">
    <location>
        <begin position="164"/>
        <end position="201"/>
    </location>
</feature>
<reference evidence="3 4" key="1">
    <citation type="submission" date="2018-02" db="EMBL/GenBank/DDBJ databases">
        <title>Solimicrobium silvestre gen. nov., sp. nov., isolated from alpine forest soil.</title>
        <authorList>
            <person name="Margesin R."/>
            <person name="Albuquerque L."/>
            <person name="Zhang D.-C."/>
            <person name="Froufe H.J.C."/>
            <person name="Severino R."/>
            <person name="Roxo I."/>
            <person name="Egas C."/>
            <person name="Da Costa M.S."/>
        </authorList>
    </citation>
    <scope>NUCLEOTIDE SEQUENCE [LARGE SCALE GENOMIC DNA]</scope>
    <source>
        <strain evidence="3 4">S20-91</strain>
    </source>
</reference>
<evidence type="ECO:0000313" key="3">
    <source>
        <dbReference type="EMBL" id="PRC94245.1"/>
    </source>
</evidence>
<organism evidence="3 4">
    <name type="scientific">Solimicrobium silvestre</name>
    <dbReference type="NCBI Taxonomy" id="2099400"/>
    <lineage>
        <taxon>Bacteria</taxon>
        <taxon>Pseudomonadati</taxon>
        <taxon>Pseudomonadota</taxon>
        <taxon>Betaproteobacteria</taxon>
        <taxon>Burkholderiales</taxon>
        <taxon>Oxalobacteraceae</taxon>
        <taxon>Solimicrobium</taxon>
    </lineage>
</organism>
<sequence>MTKVFFPVILLLTVASCATDSPQVAGPVSTQDRLGKAFVSPLNDLNIVQTTIPPVITEALKNPYQIPANISCKTIAEQVRLLDIALGADLDAIVVTESTTQLEQGGAFAQDEAVGSIERTIQGVIPFRSWIRKFSGAEKRSKELTAAIAAGVVRRAFLKGMGQERRCEPPAAPLKRPAVVPASATTTPATPPVKPPTLTVK</sequence>
<evidence type="ECO:0008006" key="5">
    <source>
        <dbReference type="Google" id="ProtNLM"/>
    </source>
</evidence>
<dbReference type="PROSITE" id="PS51257">
    <property type="entry name" value="PROKAR_LIPOPROTEIN"/>
    <property type="match status" value="1"/>
</dbReference>
<keyword evidence="2" id="KW-0732">Signal</keyword>
<comment type="caution">
    <text evidence="3">The sequence shown here is derived from an EMBL/GenBank/DDBJ whole genome shotgun (WGS) entry which is preliminary data.</text>
</comment>
<accession>A0A2S9H2M9</accession>
<name>A0A2S9H2M9_9BURK</name>
<dbReference type="RefSeq" id="WP_105530577.1">
    <property type="nucleotide sequence ID" value="NZ_PUGF01000003.1"/>
</dbReference>
<protein>
    <recommendedName>
        <fullName evidence="5">Lipoprotein</fullName>
    </recommendedName>
</protein>
<evidence type="ECO:0000256" key="1">
    <source>
        <dbReference type="SAM" id="MobiDB-lite"/>
    </source>
</evidence>